<sequence>MYGTSLAPLQDILERGQRAGEFRDFTTRTMAMTVRAAIDAIGPQISVIPDLDLDAYARDLVSLFRHATEQEVRP</sequence>
<protein>
    <recommendedName>
        <fullName evidence="3">TetR family transcriptional regulator</fullName>
    </recommendedName>
</protein>
<keyword evidence="2" id="KW-1185">Reference proteome</keyword>
<organism evidence="1 2">
    <name type="scientific">Dactylosporangium darangshiense</name>
    <dbReference type="NCBI Taxonomy" id="579108"/>
    <lineage>
        <taxon>Bacteria</taxon>
        <taxon>Bacillati</taxon>
        <taxon>Actinomycetota</taxon>
        <taxon>Actinomycetes</taxon>
        <taxon>Micromonosporales</taxon>
        <taxon>Micromonosporaceae</taxon>
        <taxon>Dactylosporangium</taxon>
    </lineage>
</organism>
<dbReference type="Proteomes" id="UP001500620">
    <property type="component" value="Unassembled WGS sequence"/>
</dbReference>
<comment type="caution">
    <text evidence="1">The sequence shown here is derived from an EMBL/GenBank/DDBJ whole genome shotgun (WGS) entry which is preliminary data.</text>
</comment>
<dbReference type="Gene3D" id="1.10.357.10">
    <property type="entry name" value="Tetracycline Repressor, domain 2"/>
    <property type="match status" value="1"/>
</dbReference>
<evidence type="ECO:0000313" key="2">
    <source>
        <dbReference type="Proteomes" id="UP001500620"/>
    </source>
</evidence>
<dbReference type="SUPFAM" id="SSF48498">
    <property type="entry name" value="Tetracyclin repressor-like, C-terminal domain"/>
    <property type="match status" value="1"/>
</dbReference>
<accession>A0ABP8DLY6</accession>
<name>A0ABP8DLY6_9ACTN</name>
<dbReference type="InterPro" id="IPR036271">
    <property type="entry name" value="Tet_transcr_reg_TetR-rel_C_sf"/>
</dbReference>
<evidence type="ECO:0000313" key="1">
    <source>
        <dbReference type="EMBL" id="GAA4259372.1"/>
    </source>
</evidence>
<proteinExistence type="predicted"/>
<reference evidence="2" key="1">
    <citation type="journal article" date="2019" name="Int. J. Syst. Evol. Microbiol.">
        <title>The Global Catalogue of Microorganisms (GCM) 10K type strain sequencing project: providing services to taxonomists for standard genome sequencing and annotation.</title>
        <authorList>
            <consortium name="The Broad Institute Genomics Platform"/>
            <consortium name="The Broad Institute Genome Sequencing Center for Infectious Disease"/>
            <person name="Wu L."/>
            <person name="Ma J."/>
        </authorList>
    </citation>
    <scope>NUCLEOTIDE SEQUENCE [LARGE SCALE GENOMIC DNA]</scope>
    <source>
        <strain evidence="2">JCM 17441</strain>
    </source>
</reference>
<dbReference type="RefSeq" id="WP_345136279.1">
    <property type="nucleotide sequence ID" value="NZ_BAABAT010000035.1"/>
</dbReference>
<gene>
    <name evidence="1" type="ORF">GCM10022255_083720</name>
</gene>
<dbReference type="EMBL" id="BAABAT010000035">
    <property type="protein sequence ID" value="GAA4259372.1"/>
    <property type="molecule type" value="Genomic_DNA"/>
</dbReference>
<evidence type="ECO:0008006" key="3">
    <source>
        <dbReference type="Google" id="ProtNLM"/>
    </source>
</evidence>